<feature type="transmembrane region" description="Helical" evidence="6">
    <location>
        <begin position="209"/>
        <end position="232"/>
    </location>
</feature>
<dbReference type="EMBL" id="QZCE01000001">
    <property type="protein sequence ID" value="NEZ62035.1"/>
    <property type="molecule type" value="Genomic_DNA"/>
</dbReference>
<feature type="transmembrane region" description="Helical" evidence="6">
    <location>
        <begin position="348"/>
        <end position="372"/>
    </location>
</feature>
<dbReference type="SUPFAM" id="SSF103473">
    <property type="entry name" value="MFS general substrate transporter"/>
    <property type="match status" value="1"/>
</dbReference>
<dbReference type="InterPro" id="IPR011701">
    <property type="entry name" value="MFS"/>
</dbReference>
<dbReference type="AlphaFoldDB" id="A0A6M0S0R1"/>
<dbReference type="Proteomes" id="UP000473574">
    <property type="component" value="Unassembled WGS sequence"/>
</dbReference>
<proteinExistence type="predicted"/>
<keyword evidence="4 6" id="KW-1133">Transmembrane helix</keyword>
<evidence type="ECO:0000256" key="1">
    <source>
        <dbReference type="ARBA" id="ARBA00004651"/>
    </source>
</evidence>
<feature type="transmembrane region" description="Helical" evidence="6">
    <location>
        <begin position="252"/>
        <end position="277"/>
    </location>
</feature>
<accession>A0A6M0S0R1</accession>
<feature type="transmembrane region" description="Helical" evidence="6">
    <location>
        <begin position="311"/>
        <end position="336"/>
    </location>
</feature>
<dbReference type="PANTHER" id="PTHR12778:SF10">
    <property type="entry name" value="MAJOR FACILITATOR SUPERFAMILY DOMAIN-CONTAINING PROTEIN 3"/>
    <property type="match status" value="1"/>
</dbReference>
<feature type="transmembrane region" description="Helical" evidence="6">
    <location>
        <begin position="76"/>
        <end position="99"/>
    </location>
</feature>
<dbReference type="Pfam" id="PF07690">
    <property type="entry name" value="MFS_1"/>
    <property type="match status" value="1"/>
</dbReference>
<evidence type="ECO:0000256" key="5">
    <source>
        <dbReference type="ARBA" id="ARBA00023136"/>
    </source>
</evidence>
<dbReference type="InterPro" id="IPR004752">
    <property type="entry name" value="AmpG_permease/AT-1"/>
</dbReference>
<organism evidence="8 9">
    <name type="scientific">Adonisia turfae CCMR0082</name>
    <dbReference type="NCBI Taxonomy" id="2304604"/>
    <lineage>
        <taxon>Bacteria</taxon>
        <taxon>Bacillati</taxon>
        <taxon>Cyanobacteriota</taxon>
        <taxon>Adonisia</taxon>
        <taxon>Adonisia turfae</taxon>
    </lineage>
</organism>
<keyword evidence="3 6" id="KW-0812">Transmembrane</keyword>
<dbReference type="PROSITE" id="PS50850">
    <property type="entry name" value="MFS"/>
    <property type="match status" value="1"/>
</dbReference>
<evidence type="ECO:0000259" key="7">
    <source>
        <dbReference type="PROSITE" id="PS50850"/>
    </source>
</evidence>
<evidence type="ECO:0000256" key="4">
    <source>
        <dbReference type="ARBA" id="ARBA00022989"/>
    </source>
</evidence>
<gene>
    <name evidence="8" type="ORF">D0962_04470</name>
</gene>
<evidence type="ECO:0000256" key="6">
    <source>
        <dbReference type="SAM" id="Phobius"/>
    </source>
</evidence>
<reference evidence="8 9" key="1">
    <citation type="journal article" date="2020" name="Microb. Ecol.">
        <title>Ecogenomics of the Marine Benthic Filamentous Cyanobacterium Adonisia.</title>
        <authorList>
            <person name="Walter J.M."/>
            <person name="Coutinho F.H."/>
            <person name="Leomil L."/>
            <person name="Hargreaves P.I."/>
            <person name="Campeao M.E."/>
            <person name="Vieira V.V."/>
            <person name="Silva B.S."/>
            <person name="Fistarol G.O."/>
            <person name="Salomon P.S."/>
            <person name="Sawabe T."/>
            <person name="Mino S."/>
            <person name="Hosokawa M."/>
            <person name="Miyashita H."/>
            <person name="Maruyama F."/>
            <person name="van Verk M.C."/>
            <person name="Dutilh B.E."/>
            <person name="Thompson C.C."/>
            <person name="Thompson F.L."/>
        </authorList>
    </citation>
    <scope>NUCLEOTIDE SEQUENCE [LARGE SCALE GENOMIC DNA]</scope>
    <source>
        <strain evidence="8 9">CCMR0082</strain>
    </source>
</reference>
<dbReference type="Gene3D" id="1.20.1250.20">
    <property type="entry name" value="MFS general substrate transporter like domains"/>
    <property type="match status" value="1"/>
</dbReference>
<protein>
    <submittedName>
        <fullName evidence="8">MFS transporter</fullName>
    </submittedName>
</protein>
<dbReference type="PANTHER" id="PTHR12778">
    <property type="entry name" value="SOLUTE CARRIER FAMILY 33 ACETYL-COA TRANSPORTER -RELATED"/>
    <property type="match status" value="1"/>
</dbReference>
<dbReference type="InterPro" id="IPR036259">
    <property type="entry name" value="MFS_trans_sf"/>
</dbReference>
<evidence type="ECO:0000313" key="8">
    <source>
        <dbReference type="EMBL" id="NEZ62035.1"/>
    </source>
</evidence>
<comment type="subcellular location">
    <subcellularLocation>
        <location evidence="1">Cell membrane</location>
        <topology evidence="1">Multi-pass membrane protein</topology>
    </subcellularLocation>
</comment>
<feature type="domain" description="Major facilitator superfamily (MFS) profile" evidence="7">
    <location>
        <begin position="1"/>
        <end position="401"/>
    </location>
</feature>
<feature type="transmembrane region" description="Helical" evidence="6">
    <location>
        <begin position="378"/>
        <end position="397"/>
    </location>
</feature>
<keyword evidence="5 6" id="KW-0472">Membrane</keyword>
<name>A0A6M0S0R1_9CYAN</name>
<feature type="transmembrane region" description="Helical" evidence="6">
    <location>
        <begin position="284"/>
        <end position="305"/>
    </location>
</feature>
<dbReference type="GO" id="GO:0005886">
    <property type="term" value="C:plasma membrane"/>
    <property type="evidence" value="ECO:0007669"/>
    <property type="project" value="UniProtKB-SubCell"/>
</dbReference>
<evidence type="ECO:0000256" key="2">
    <source>
        <dbReference type="ARBA" id="ARBA00022448"/>
    </source>
</evidence>
<sequence length="405" mass="43736">MLSQQTLSKFTLLGSLYLSQFMPFWFLFQALPVLLRQQGMSLGGIGLLPLITIAITLKFLWSPLIDRYSYARWGHYRFWIIFCQLWVVVFTIVCSLLNLETQLPFILLGLALIGTGCASQDIATDALAVRLLAPQERGVGNVVQGVGGAMGRMIGGGGMLILLSRWGWRTSLLSLAAMMVVALIPVLIYREPHRETVAHAFGPRGYFKIFLNFLQQPGMGLWLWVLGLYAAAHNLSATMFTPLLVDSGLSTAEIGSLLGVFGTGMSILGTLSAGVFISMLGRKGTLLMASAIALVGILFYFLPTFGFTQLPVLYCIVSFAFFSLGMVGTTAFTIMMDKSRPEIAGTDYTLQTSLISIGSVLSAAVSGVLAAAVGYRGVFILSGILGLVCFLLIAKGLNLSVQKQP</sequence>
<dbReference type="InterPro" id="IPR020846">
    <property type="entry name" value="MFS_dom"/>
</dbReference>
<evidence type="ECO:0000313" key="9">
    <source>
        <dbReference type="Proteomes" id="UP000473574"/>
    </source>
</evidence>
<feature type="transmembrane region" description="Helical" evidence="6">
    <location>
        <begin position="12"/>
        <end position="35"/>
    </location>
</feature>
<feature type="transmembrane region" description="Helical" evidence="6">
    <location>
        <begin position="172"/>
        <end position="189"/>
    </location>
</feature>
<dbReference type="RefSeq" id="WP_163660168.1">
    <property type="nucleotide sequence ID" value="NZ_QZCE01000001.1"/>
</dbReference>
<feature type="transmembrane region" description="Helical" evidence="6">
    <location>
        <begin position="41"/>
        <end position="64"/>
    </location>
</feature>
<comment type="caution">
    <text evidence="8">The sequence shown here is derived from an EMBL/GenBank/DDBJ whole genome shotgun (WGS) entry which is preliminary data.</text>
</comment>
<evidence type="ECO:0000256" key="3">
    <source>
        <dbReference type="ARBA" id="ARBA00022692"/>
    </source>
</evidence>
<dbReference type="GO" id="GO:0022857">
    <property type="term" value="F:transmembrane transporter activity"/>
    <property type="evidence" value="ECO:0007669"/>
    <property type="project" value="InterPro"/>
</dbReference>
<keyword evidence="2" id="KW-0813">Transport</keyword>
<feature type="transmembrane region" description="Helical" evidence="6">
    <location>
        <begin position="105"/>
        <end position="133"/>
    </location>
</feature>